<dbReference type="AlphaFoldDB" id="A0A286CZ19"/>
<keyword evidence="2" id="KW-1185">Reference proteome</keyword>
<evidence type="ECO:0000313" key="2">
    <source>
        <dbReference type="Proteomes" id="UP000219374"/>
    </source>
</evidence>
<protein>
    <submittedName>
        <fullName evidence="1">Uncharacterized protein</fullName>
    </submittedName>
</protein>
<dbReference type="RefSeq" id="WP_097120495.1">
    <property type="nucleotide sequence ID" value="NZ_OCND01000001.1"/>
</dbReference>
<sequence>MIQQLALINRDWNGLLASLVPADADIRLLTLDVDPVTGSVRVSASAATAAQANDYTALLQQRGQLRQVKLMALDGQPQQTIFEVSAQWAP</sequence>
<proteinExistence type="predicted"/>
<reference evidence="1 2" key="1">
    <citation type="submission" date="2017-09" db="EMBL/GenBank/DDBJ databases">
        <authorList>
            <person name="Ehlers B."/>
            <person name="Leendertz F.H."/>
        </authorList>
    </citation>
    <scope>NUCLEOTIDE SEQUENCE [LARGE SCALE GENOMIC DNA]</scope>
    <source>
        <strain evidence="1 2">CGMCC 1.10978</strain>
    </source>
</reference>
<organism evidence="1 2">
    <name type="scientific">Pseudoxanthomonas wuyuanensis</name>
    <dbReference type="NCBI Taxonomy" id="1073196"/>
    <lineage>
        <taxon>Bacteria</taxon>
        <taxon>Pseudomonadati</taxon>
        <taxon>Pseudomonadota</taxon>
        <taxon>Gammaproteobacteria</taxon>
        <taxon>Lysobacterales</taxon>
        <taxon>Lysobacteraceae</taxon>
        <taxon>Pseudoxanthomonas</taxon>
    </lineage>
</organism>
<accession>A0A286CZ19</accession>
<dbReference type="Proteomes" id="UP000219374">
    <property type="component" value="Unassembled WGS sequence"/>
</dbReference>
<dbReference type="OrthoDB" id="10009536at2"/>
<gene>
    <name evidence="1" type="ORF">SAMN06296416_101745</name>
</gene>
<name>A0A286CZ19_9GAMM</name>
<evidence type="ECO:0000313" key="1">
    <source>
        <dbReference type="EMBL" id="SOD51619.1"/>
    </source>
</evidence>
<dbReference type="EMBL" id="OCND01000001">
    <property type="protein sequence ID" value="SOD51619.1"/>
    <property type="molecule type" value="Genomic_DNA"/>
</dbReference>